<organism evidence="8 9">
    <name type="scientific">Candidatus Beckwithbacteria bacterium GW2011_GWC2_47_9</name>
    <dbReference type="NCBI Taxonomy" id="1618373"/>
    <lineage>
        <taxon>Bacteria</taxon>
        <taxon>Candidatus Beckwithiibacteriota</taxon>
    </lineage>
</organism>
<evidence type="ECO:0000256" key="1">
    <source>
        <dbReference type="ARBA" id="ARBA00010531"/>
    </source>
</evidence>
<evidence type="ECO:0000256" key="3">
    <source>
        <dbReference type="ARBA" id="ARBA00022845"/>
    </source>
</evidence>
<dbReference type="Gene3D" id="3.30.190.20">
    <property type="match status" value="1"/>
</dbReference>
<feature type="compositionally biased region" description="Basic residues" evidence="7">
    <location>
        <begin position="56"/>
        <end position="66"/>
    </location>
</feature>
<dbReference type="AlphaFoldDB" id="A0A0G1U0B8"/>
<dbReference type="PANTHER" id="PTHR36427:SF3">
    <property type="entry name" value="LARGE RIBOSOMAL SUBUNIT PROTEIN UL1M"/>
    <property type="match status" value="1"/>
</dbReference>
<dbReference type="InterPro" id="IPR016095">
    <property type="entry name" value="Ribosomal_uL1_3-a/b-sand"/>
</dbReference>
<dbReference type="GO" id="GO:0005840">
    <property type="term" value="C:ribosome"/>
    <property type="evidence" value="ECO:0007669"/>
    <property type="project" value="UniProtKB-KW"/>
</dbReference>
<dbReference type="Proteomes" id="UP000034772">
    <property type="component" value="Unassembled WGS sequence"/>
</dbReference>
<sequence length="261" mass="28430">MGKKKIALVDLSQSEKAELKATGVRSQKISFKAKKPQEPEPAPIEPIEPASAKATARQRKRVKHGRSQRYLDAKAKLKDEAYPVDQAVALLKEISRVKFDPSVELHLNLIVDKVGGELQLPHGTGKTVRVEIASDKTLVKLNDNKIDFDVLIAAPMMMPKLAKYAKILGPKGLMPNPKNGTISSDPEAAAKKFAGGLIHYKSEPKAPLMHLVVGKLSFTDKDLIDNLRAVIDSVAIKNISAAFICSSMSPSIRLNLQGETL</sequence>
<dbReference type="InterPro" id="IPR023674">
    <property type="entry name" value="Ribosomal_uL1-like"/>
</dbReference>
<evidence type="ECO:0000256" key="4">
    <source>
        <dbReference type="ARBA" id="ARBA00022980"/>
    </source>
</evidence>
<dbReference type="PANTHER" id="PTHR36427">
    <property type="entry name" value="54S RIBOSOMAL PROTEIN L1, MITOCHONDRIAL"/>
    <property type="match status" value="1"/>
</dbReference>
<accession>A0A0G1U0B8</accession>
<evidence type="ECO:0000313" key="8">
    <source>
        <dbReference type="EMBL" id="KKU87521.1"/>
    </source>
</evidence>
<dbReference type="Pfam" id="PF00687">
    <property type="entry name" value="Ribosomal_L1"/>
    <property type="match status" value="1"/>
</dbReference>
<dbReference type="EMBL" id="LCOZ01000016">
    <property type="protein sequence ID" value="KKU87521.1"/>
    <property type="molecule type" value="Genomic_DNA"/>
</dbReference>
<dbReference type="Gene3D" id="3.40.50.790">
    <property type="match status" value="1"/>
</dbReference>
<comment type="caution">
    <text evidence="8">The sequence shown here is derived from an EMBL/GenBank/DDBJ whole genome shotgun (WGS) entry which is preliminary data.</text>
</comment>
<dbReference type="GO" id="GO:1990904">
    <property type="term" value="C:ribonucleoprotein complex"/>
    <property type="evidence" value="ECO:0007669"/>
    <property type="project" value="UniProtKB-KW"/>
</dbReference>
<dbReference type="CDD" id="cd00403">
    <property type="entry name" value="Ribosomal_L1"/>
    <property type="match status" value="1"/>
</dbReference>
<evidence type="ECO:0000256" key="5">
    <source>
        <dbReference type="ARBA" id="ARBA00023274"/>
    </source>
</evidence>
<keyword evidence="5 6" id="KW-0687">Ribonucleoprotein</keyword>
<dbReference type="InterPro" id="IPR023673">
    <property type="entry name" value="Ribosomal_uL1_CS"/>
</dbReference>
<reference evidence="8 9" key="1">
    <citation type="journal article" date="2015" name="Nature">
        <title>rRNA introns, odd ribosomes, and small enigmatic genomes across a large radiation of phyla.</title>
        <authorList>
            <person name="Brown C.T."/>
            <person name="Hug L.A."/>
            <person name="Thomas B.C."/>
            <person name="Sharon I."/>
            <person name="Castelle C.J."/>
            <person name="Singh A."/>
            <person name="Wilkins M.J."/>
            <person name="Williams K.H."/>
            <person name="Banfield J.F."/>
        </authorList>
    </citation>
    <scope>NUCLEOTIDE SEQUENCE [LARGE SCALE GENOMIC DNA]</scope>
</reference>
<protein>
    <recommendedName>
        <fullName evidence="6">Ribosomal protein</fullName>
    </recommendedName>
</protein>
<keyword evidence="2" id="KW-0678">Repressor</keyword>
<dbReference type="InterPro" id="IPR028364">
    <property type="entry name" value="Ribosomal_uL1/biogenesis"/>
</dbReference>
<feature type="region of interest" description="Disordered" evidence="7">
    <location>
        <begin position="29"/>
        <end position="66"/>
    </location>
</feature>
<evidence type="ECO:0000256" key="7">
    <source>
        <dbReference type="SAM" id="MobiDB-lite"/>
    </source>
</evidence>
<keyword evidence="4 6" id="KW-0689">Ribosomal protein</keyword>
<name>A0A0G1U0B8_9BACT</name>
<evidence type="ECO:0000256" key="6">
    <source>
        <dbReference type="RuleBase" id="RU000659"/>
    </source>
</evidence>
<dbReference type="GO" id="GO:0006417">
    <property type="term" value="P:regulation of translation"/>
    <property type="evidence" value="ECO:0007669"/>
    <property type="project" value="UniProtKB-KW"/>
</dbReference>
<gene>
    <name evidence="8" type="ORF">UY17_C0016G0011</name>
</gene>
<dbReference type="PATRIC" id="fig|1618373.3.peg.189"/>
<dbReference type="SUPFAM" id="SSF56808">
    <property type="entry name" value="Ribosomal protein L1"/>
    <property type="match status" value="1"/>
</dbReference>
<evidence type="ECO:0000256" key="2">
    <source>
        <dbReference type="ARBA" id="ARBA00022491"/>
    </source>
</evidence>
<evidence type="ECO:0000313" key="9">
    <source>
        <dbReference type="Proteomes" id="UP000034772"/>
    </source>
</evidence>
<keyword evidence="3" id="KW-0810">Translation regulation</keyword>
<dbReference type="PROSITE" id="PS01199">
    <property type="entry name" value="RIBOSOMAL_L1"/>
    <property type="match status" value="1"/>
</dbReference>
<proteinExistence type="inferred from homology"/>
<comment type="similarity">
    <text evidence="1 6">Belongs to the universal ribosomal protein uL1 family.</text>
</comment>